<feature type="non-terminal residue" evidence="1">
    <location>
        <position position="1"/>
    </location>
</feature>
<accession>A0A3B0TKN7</accession>
<evidence type="ECO:0000313" key="1">
    <source>
        <dbReference type="EMBL" id="VAW07606.1"/>
    </source>
</evidence>
<sequence>QAARISGGRPGLAVALATEPAVAAFRDAWLGVPEKLTDHPGDAYRLVTEVLDATEPLLSAVKRRQEHETETEFPEGNVPKNIVERQQREVARASDALYATGLELLATFYRDTAAAQFGAPVQNTDIPAASLTRVTSTVALENAQRVLETIGALKANQRPQLALATLFIDLGADG</sequence>
<organism evidence="1">
    <name type="scientific">hydrothermal vent metagenome</name>
    <dbReference type="NCBI Taxonomy" id="652676"/>
    <lineage>
        <taxon>unclassified sequences</taxon>
        <taxon>metagenomes</taxon>
        <taxon>ecological metagenomes</taxon>
    </lineage>
</organism>
<dbReference type="EMBL" id="UOEI01000537">
    <property type="protein sequence ID" value="VAW07606.1"/>
    <property type="molecule type" value="Genomic_DNA"/>
</dbReference>
<protein>
    <submittedName>
        <fullName evidence="1">Uncharacterized protein</fullName>
    </submittedName>
</protein>
<proteinExistence type="predicted"/>
<dbReference type="AlphaFoldDB" id="A0A3B0TKN7"/>
<name>A0A3B0TKN7_9ZZZZ</name>
<gene>
    <name evidence="1" type="ORF">MNBD_ACTINO01-862</name>
</gene>
<reference evidence="1" key="1">
    <citation type="submission" date="2018-06" db="EMBL/GenBank/DDBJ databases">
        <authorList>
            <person name="Zhirakovskaya E."/>
        </authorList>
    </citation>
    <scope>NUCLEOTIDE SEQUENCE</scope>
</reference>